<dbReference type="AlphaFoldDB" id="A0A3R6WSE7"/>
<keyword evidence="1" id="KW-0175">Coiled coil</keyword>
<evidence type="ECO:0000256" key="1">
    <source>
        <dbReference type="SAM" id="Coils"/>
    </source>
</evidence>
<sequence>MGPLEASLQARHEMERIEWQKELSAVKHEIDRLHGLQQKPRTCEASTQCHITEEARPRSSDPTYTNNRKIQITKRSAHPGDDPFDDDDLPETSEKAPLVIAPTKKSPSPVVIRAPAATPPVEDMNESDDDDLPETVEQRPPPAFDAASTPAVAFRKPRRSGSAQRRIDVLIQNKSGKRSCGRRAWSDQAKETAQHVQREAALKAQVAALTDQVDAWKTIRKADVAVQTDSNARAALLSHTLLKTVVGEMKEKNLRAVIDSLEGDLTASQERETRLRDEYKQLLETMVRHASQLDDAQKAAKDHQNIIDDQAKALAAYESFNVAEWSRFLGCRMEAAHESAKQAALDKEASLTKRLDELRTATADLQRREDVKKTMESTTQQQAIALMEDAGKREAALKAQVDVLESAARKREADQFKLVLAHDVETKALADQCRQLEATVAKLQAERALPREAPAPRFEQPSTPPSSPHPNAAYVSRLGLCG</sequence>
<comment type="caution">
    <text evidence="3">The sequence shown here is derived from an EMBL/GenBank/DDBJ whole genome shotgun (WGS) entry which is preliminary data.</text>
</comment>
<feature type="compositionally biased region" description="Polar residues" evidence="2">
    <location>
        <begin position="60"/>
        <end position="70"/>
    </location>
</feature>
<feature type="region of interest" description="Disordered" evidence="2">
    <location>
        <begin position="447"/>
        <end position="475"/>
    </location>
</feature>
<dbReference type="VEuPathDB" id="FungiDB:H310_11923"/>
<name>A0A3R6WSE7_9STRA</name>
<reference evidence="3 4" key="1">
    <citation type="submission" date="2018-08" db="EMBL/GenBank/DDBJ databases">
        <title>Aphanomyces genome sequencing and annotation.</title>
        <authorList>
            <person name="Minardi D."/>
            <person name="Oidtmann B."/>
            <person name="Van Der Giezen M."/>
            <person name="Studholme D.J."/>
        </authorList>
    </citation>
    <scope>NUCLEOTIDE SEQUENCE [LARGE SCALE GENOMIC DNA]</scope>
    <source>
        <strain evidence="3 4">NJM0002</strain>
    </source>
</reference>
<protein>
    <submittedName>
        <fullName evidence="3">Uncharacterized protein</fullName>
    </submittedName>
</protein>
<proteinExistence type="predicted"/>
<feature type="compositionally biased region" description="Acidic residues" evidence="2">
    <location>
        <begin position="82"/>
        <end position="91"/>
    </location>
</feature>
<keyword evidence="4" id="KW-1185">Reference proteome</keyword>
<feature type="compositionally biased region" description="Acidic residues" evidence="2">
    <location>
        <begin position="123"/>
        <end position="134"/>
    </location>
</feature>
<feature type="coiled-coil region" evidence="1">
    <location>
        <begin position="258"/>
        <end position="313"/>
    </location>
</feature>
<dbReference type="VEuPathDB" id="FungiDB:H310_11924"/>
<evidence type="ECO:0000256" key="2">
    <source>
        <dbReference type="SAM" id="MobiDB-lite"/>
    </source>
</evidence>
<dbReference type="Proteomes" id="UP000285060">
    <property type="component" value="Unassembled WGS sequence"/>
</dbReference>
<organism evidence="3 4">
    <name type="scientific">Aphanomyces invadans</name>
    <dbReference type="NCBI Taxonomy" id="157072"/>
    <lineage>
        <taxon>Eukaryota</taxon>
        <taxon>Sar</taxon>
        <taxon>Stramenopiles</taxon>
        <taxon>Oomycota</taxon>
        <taxon>Saprolegniomycetes</taxon>
        <taxon>Saprolegniales</taxon>
        <taxon>Verrucalvaceae</taxon>
        <taxon>Aphanomyces</taxon>
    </lineage>
</organism>
<evidence type="ECO:0000313" key="3">
    <source>
        <dbReference type="EMBL" id="RHY33888.1"/>
    </source>
</evidence>
<feature type="region of interest" description="Disordered" evidence="2">
    <location>
        <begin position="38"/>
        <end position="164"/>
    </location>
</feature>
<gene>
    <name evidence="3" type="ORF">DYB32_003277</name>
</gene>
<accession>A0A3R6WSE7</accession>
<dbReference type="EMBL" id="QUSY01000053">
    <property type="protein sequence ID" value="RHY33888.1"/>
    <property type="molecule type" value="Genomic_DNA"/>
</dbReference>
<feature type="coiled-coil region" evidence="1">
    <location>
        <begin position="341"/>
        <end position="368"/>
    </location>
</feature>
<evidence type="ECO:0000313" key="4">
    <source>
        <dbReference type="Proteomes" id="UP000285060"/>
    </source>
</evidence>